<dbReference type="eggNOG" id="COG2320">
    <property type="taxonomic scope" value="Bacteria"/>
</dbReference>
<feature type="compositionally biased region" description="Low complexity" evidence="1">
    <location>
        <begin position="1"/>
        <end position="17"/>
    </location>
</feature>
<dbReference type="Proteomes" id="UP000030011">
    <property type="component" value="Unassembled WGS sequence"/>
</dbReference>
<feature type="region of interest" description="Disordered" evidence="1">
    <location>
        <begin position="1"/>
        <end position="24"/>
    </location>
</feature>
<dbReference type="EMBL" id="AVPK01000001">
    <property type="protein sequence ID" value="KGN39103.1"/>
    <property type="molecule type" value="Genomic_DNA"/>
</dbReference>
<name>A0A0A0JPN1_9MICO</name>
<evidence type="ECO:0000313" key="3">
    <source>
        <dbReference type="Proteomes" id="UP000030011"/>
    </source>
</evidence>
<dbReference type="InterPro" id="IPR043519">
    <property type="entry name" value="NT_sf"/>
</dbReference>
<protein>
    <recommendedName>
        <fullName evidence="4">GrpB family protein</fullName>
    </recommendedName>
</protein>
<dbReference type="InterPro" id="IPR007344">
    <property type="entry name" value="GrpB/CoaE"/>
</dbReference>
<dbReference type="PANTHER" id="PTHR34822:SF1">
    <property type="entry name" value="GRPB FAMILY PROTEIN"/>
    <property type="match status" value="1"/>
</dbReference>
<comment type="caution">
    <text evidence="2">The sequence shown here is derived from an EMBL/GenBank/DDBJ whole genome shotgun (WGS) entry which is preliminary data.</text>
</comment>
<accession>A0A0A0JPN1</accession>
<dbReference type="PANTHER" id="PTHR34822">
    <property type="entry name" value="GRPB DOMAIN PROTEIN (AFU_ORTHOLOGUE AFUA_1G01530)"/>
    <property type="match status" value="1"/>
</dbReference>
<organism evidence="2 3">
    <name type="scientific">Knoellia subterranea KCTC 19937</name>
    <dbReference type="NCBI Taxonomy" id="1385521"/>
    <lineage>
        <taxon>Bacteria</taxon>
        <taxon>Bacillati</taxon>
        <taxon>Actinomycetota</taxon>
        <taxon>Actinomycetes</taxon>
        <taxon>Micrococcales</taxon>
        <taxon>Intrasporangiaceae</taxon>
        <taxon>Knoellia</taxon>
    </lineage>
</organism>
<dbReference type="STRING" id="1385521.N803_00885"/>
<dbReference type="Pfam" id="PF04229">
    <property type="entry name" value="GrpB"/>
    <property type="match status" value="1"/>
</dbReference>
<dbReference type="Gene3D" id="3.30.460.10">
    <property type="entry name" value="Beta Polymerase, domain 2"/>
    <property type="match status" value="1"/>
</dbReference>
<dbReference type="AlphaFoldDB" id="A0A0A0JPN1"/>
<reference evidence="2 3" key="1">
    <citation type="submission" date="2013-08" db="EMBL/GenBank/DDBJ databases">
        <title>The genome sequence of Knoellia subterranea.</title>
        <authorList>
            <person name="Zhu W."/>
            <person name="Wang G."/>
        </authorList>
    </citation>
    <scope>NUCLEOTIDE SEQUENCE [LARGE SCALE GENOMIC DNA]</scope>
    <source>
        <strain evidence="2 3">KCTC 19937</strain>
    </source>
</reference>
<gene>
    <name evidence="2" type="ORF">N803_00885</name>
</gene>
<dbReference type="RefSeq" id="WP_035901789.1">
    <property type="nucleotide sequence ID" value="NZ_AVPK01000001.1"/>
</dbReference>
<evidence type="ECO:0000313" key="2">
    <source>
        <dbReference type="EMBL" id="KGN39103.1"/>
    </source>
</evidence>
<evidence type="ECO:0008006" key="4">
    <source>
        <dbReference type="Google" id="ProtNLM"/>
    </source>
</evidence>
<dbReference type="SUPFAM" id="SSF81301">
    <property type="entry name" value="Nucleotidyltransferase"/>
    <property type="match status" value="1"/>
</dbReference>
<dbReference type="OrthoDB" id="9799092at2"/>
<evidence type="ECO:0000256" key="1">
    <source>
        <dbReference type="SAM" id="MobiDB-lite"/>
    </source>
</evidence>
<sequence length="205" mass="22752">MTQQPDPDDTAPARPDPVVGERRPPWSVPVIIEDPDSVWAEWFATDAEVIRSALGPVALAVDHVGSTSVPGLPAKPIIDILLQVPDSADEDAYVPALEAVGYGLQIREPDWLEHRVLYQRRDRGAPHDINLHVLSPDLGSAEIARLLGLRDWLRVHDDDRSRYAAVKRSLATRRWRSVQDYADAKTDIVEEILAKVARRPDSAPG</sequence>
<keyword evidence="3" id="KW-1185">Reference proteome</keyword>
<proteinExistence type="predicted"/>